<proteinExistence type="predicted"/>
<comment type="caution">
    <text evidence="1">The sequence shown here is derived from an EMBL/GenBank/DDBJ whole genome shotgun (WGS) entry which is preliminary data.</text>
</comment>
<reference evidence="1" key="1">
    <citation type="submission" date="2019-12" db="EMBL/GenBank/DDBJ databases">
        <title>Genome sequencing and annotation of Brassica cretica.</title>
        <authorList>
            <person name="Studholme D.J."/>
            <person name="Sarris P."/>
        </authorList>
    </citation>
    <scope>NUCLEOTIDE SEQUENCE</scope>
    <source>
        <strain evidence="1">PFS-109/04</strain>
        <tissue evidence="1">Leaf</tissue>
    </source>
</reference>
<protein>
    <recommendedName>
        <fullName evidence="3">PUM-HD domain-containing protein</fullName>
    </recommendedName>
</protein>
<name>A0A8S9SN68_BRACR</name>
<evidence type="ECO:0000313" key="2">
    <source>
        <dbReference type="Proteomes" id="UP000712600"/>
    </source>
</evidence>
<dbReference type="EMBL" id="QGKX02000004">
    <property type="protein sequence ID" value="KAF3601450.1"/>
    <property type="molecule type" value="Genomic_DNA"/>
</dbReference>
<dbReference type="Proteomes" id="UP000712600">
    <property type="component" value="Unassembled WGS sequence"/>
</dbReference>
<sequence>MIHGDGVDALLTKLNSTISKIIVSKVLDRAAEHEKHEFAVHVLRECSRRGDVSLKLSVVLAQRFGALLLALVKFVL</sequence>
<dbReference type="AlphaFoldDB" id="A0A8S9SN68"/>
<organism evidence="1 2">
    <name type="scientific">Brassica cretica</name>
    <name type="common">Mustard</name>
    <dbReference type="NCBI Taxonomy" id="69181"/>
    <lineage>
        <taxon>Eukaryota</taxon>
        <taxon>Viridiplantae</taxon>
        <taxon>Streptophyta</taxon>
        <taxon>Embryophyta</taxon>
        <taxon>Tracheophyta</taxon>
        <taxon>Spermatophyta</taxon>
        <taxon>Magnoliopsida</taxon>
        <taxon>eudicotyledons</taxon>
        <taxon>Gunneridae</taxon>
        <taxon>Pentapetalae</taxon>
        <taxon>rosids</taxon>
        <taxon>malvids</taxon>
        <taxon>Brassicales</taxon>
        <taxon>Brassicaceae</taxon>
        <taxon>Brassiceae</taxon>
        <taxon>Brassica</taxon>
    </lineage>
</organism>
<gene>
    <name evidence="1" type="ORF">F2Q69_00033144</name>
</gene>
<accession>A0A8S9SN68</accession>
<evidence type="ECO:0000313" key="1">
    <source>
        <dbReference type="EMBL" id="KAF3601450.1"/>
    </source>
</evidence>
<evidence type="ECO:0008006" key="3">
    <source>
        <dbReference type="Google" id="ProtNLM"/>
    </source>
</evidence>